<comment type="caution">
    <text evidence="5">The sequence shown here is derived from an EMBL/GenBank/DDBJ whole genome shotgun (WGS) entry which is preliminary data.</text>
</comment>
<dbReference type="SUPFAM" id="SSF51905">
    <property type="entry name" value="FAD/NAD(P)-binding domain"/>
    <property type="match status" value="1"/>
</dbReference>
<dbReference type="STRING" id="708197.A0A161YCM6"/>
<dbReference type="Proteomes" id="UP000076552">
    <property type="component" value="Unassembled WGS sequence"/>
</dbReference>
<dbReference type="InterPro" id="IPR023753">
    <property type="entry name" value="FAD/NAD-binding_dom"/>
</dbReference>
<evidence type="ECO:0000313" key="6">
    <source>
        <dbReference type="Proteomes" id="UP000076552"/>
    </source>
</evidence>
<dbReference type="Gene3D" id="3.50.50.60">
    <property type="entry name" value="FAD/NAD(P)-binding domain"/>
    <property type="match status" value="2"/>
</dbReference>
<evidence type="ECO:0000256" key="1">
    <source>
        <dbReference type="ARBA" id="ARBA00009333"/>
    </source>
</evidence>
<dbReference type="EMBL" id="LFIV01000097">
    <property type="protein sequence ID" value="KZL70037.1"/>
    <property type="molecule type" value="Genomic_DNA"/>
</dbReference>
<protein>
    <submittedName>
        <fullName evidence="5">Thioredoxin reductase</fullName>
    </submittedName>
</protein>
<evidence type="ECO:0000259" key="4">
    <source>
        <dbReference type="Pfam" id="PF07992"/>
    </source>
</evidence>
<proteinExistence type="inferred from homology"/>
<dbReference type="Pfam" id="PF07992">
    <property type="entry name" value="Pyr_redox_2"/>
    <property type="match status" value="1"/>
</dbReference>
<dbReference type="GO" id="GO:0016491">
    <property type="term" value="F:oxidoreductase activity"/>
    <property type="evidence" value="ECO:0007669"/>
    <property type="project" value="UniProtKB-KW"/>
</dbReference>
<keyword evidence="3" id="KW-0560">Oxidoreductase</keyword>
<feature type="non-terminal residue" evidence="5">
    <location>
        <position position="1"/>
    </location>
</feature>
<gene>
    <name evidence="5" type="ORF">CT0861_09282</name>
</gene>
<organism evidence="5 6">
    <name type="scientific">Colletotrichum tofieldiae</name>
    <dbReference type="NCBI Taxonomy" id="708197"/>
    <lineage>
        <taxon>Eukaryota</taxon>
        <taxon>Fungi</taxon>
        <taxon>Dikarya</taxon>
        <taxon>Ascomycota</taxon>
        <taxon>Pezizomycotina</taxon>
        <taxon>Sordariomycetes</taxon>
        <taxon>Hypocreomycetidae</taxon>
        <taxon>Glomerellales</taxon>
        <taxon>Glomerellaceae</taxon>
        <taxon>Colletotrichum</taxon>
        <taxon>Colletotrichum spaethianum species complex</taxon>
    </lineage>
</organism>
<dbReference type="PRINTS" id="PR00368">
    <property type="entry name" value="FADPNR"/>
</dbReference>
<dbReference type="AlphaFoldDB" id="A0A161YCM6"/>
<dbReference type="GO" id="GO:0097237">
    <property type="term" value="P:cellular response to toxic substance"/>
    <property type="evidence" value="ECO:0007669"/>
    <property type="project" value="UniProtKB-ARBA"/>
</dbReference>
<comment type="similarity">
    <text evidence="1">Belongs to the class-II pyridine nucleotide-disulfide oxidoreductase family.</text>
</comment>
<dbReference type="InterPro" id="IPR036188">
    <property type="entry name" value="FAD/NAD-bd_sf"/>
</dbReference>
<sequence>LRSNSLPKPIQSIKAIMDPSLVDVLVIGAGPAGLSAALGLGRVCRSVRVFDSQQYRNDGVLAMNNVLCHDGESPALFRAKAMEDIATKYPHVEFIDSEITHVTLVGESSSTSCFRVMNKRGQSWIGKKILFATGSVDILPSTPGFHELWGQDIYHCLFCDGYERRGQAIGILGASDRDLDHTLMTFALKPTSITVFTDAAELNESSMGKELRDACARGCVIDQRIIHRFSKAPDGEHLQLHFNDGTSQVLGFLIYHPRSVSRAQHLFDQLGIEPFSLQESFPQPQLPFGQLSVPGTFMAGDVATPFKIVNVSAASGSLAAVGIASQLAHEENTARVGRQR</sequence>
<dbReference type="PRINTS" id="PR00469">
    <property type="entry name" value="PNDRDTASEII"/>
</dbReference>
<keyword evidence="2" id="KW-0285">Flavoprotein</keyword>
<name>A0A161YCM6_9PEZI</name>
<dbReference type="PANTHER" id="PTHR48105">
    <property type="entry name" value="THIOREDOXIN REDUCTASE 1-RELATED-RELATED"/>
    <property type="match status" value="1"/>
</dbReference>
<feature type="domain" description="FAD/NAD(P)-binding" evidence="4">
    <location>
        <begin position="23"/>
        <end position="312"/>
    </location>
</feature>
<dbReference type="InterPro" id="IPR050097">
    <property type="entry name" value="Ferredoxin-NADP_redctase_2"/>
</dbReference>
<evidence type="ECO:0000256" key="3">
    <source>
        <dbReference type="ARBA" id="ARBA00023002"/>
    </source>
</evidence>
<keyword evidence="6" id="KW-1185">Reference proteome</keyword>
<reference evidence="5 6" key="1">
    <citation type="submission" date="2015-06" db="EMBL/GenBank/DDBJ databases">
        <title>Survival trade-offs in plant roots during colonization by closely related pathogenic and mutualistic fungi.</title>
        <authorList>
            <person name="Hacquard S."/>
            <person name="Kracher B."/>
            <person name="Hiruma K."/>
            <person name="Weinman A."/>
            <person name="Muench P."/>
            <person name="Garrido Oter R."/>
            <person name="Ver Loren van Themaat E."/>
            <person name="Dallerey J.-F."/>
            <person name="Damm U."/>
            <person name="Henrissat B."/>
            <person name="Lespinet O."/>
            <person name="Thon M."/>
            <person name="Kemen E."/>
            <person name="McHardy A.C."/>
            <person name="Schulze-Lefert P."/>
            <person name="O'Connell R.J."/>
        </authorList>
    </citation>
    <scope>NUCLEOTIDE SEQUENCE [LARGE SCALE GENOMIC DNA]</scope>
    <source>
        <strain evidence="5 6">0861</strain>
    </source>
</reference>
<evidence type="ECO:0000256" key="2">
    <source>
        <dbReference type="ARBA" id="ARBA00022630"/>
    </source>
</evidence>
<accession>A0A161YCM6</accession>
<evidence type="ECO:0000313" key="5">
    <source>
        <dbReference type="EMBL" id="KZL70037.1"/>
    </source>
</evidence>